<evidence type="ECO:0000313" key="2">
    <source>
        <dbReference type="Proteomes" id="UP000422569"/>
    </source>
</evidence>
<evidence type="ECO:0000313" key="1">
    <source>
        <dbReference type="EMBL" id="QGM97789.1"/>
    </source>
</evidence>
<sequence length="101" mass="11506">MTPWPAKPRSWPADDGKPHVRSLKLRRLAGQCAEEGALGRWQNQNEARRAAYGRLIQRARRAKALKRGEADPIFLPGTRKLAPDFQEALDRFMAERKEAAE</sequence>
<organism evidence="1 2">
    <name type="scientific">Methylocystis parvus</name>
    <dbReference type="NCBI Taxonomy" id="134"/>
    <lineage>
        <taxon>Bacteria</taxon>
        <taxon>Pseudomonadati</taxon>
        <taxon>Pseudomonadota</taxon>
        <taxon>Alphaproteobacteria</taxon>
        <taxon>Hyphomicrobiales</taxon>
        <taxon>Methylocystaceae</taxon>
        <taxon>Methylocystis</taxon>
    </lineage>
</organism>
<dbReference type="Proteomes" id="UP000422569">
    <property type="component" value="Chromosome"/>
</dbReference>
<name>A0A6B8M828_9HYPH</name>
<protein>
    <submittedName>
        <fullName evidence="1">Uncharacterized protein</fullName>
    </submittedName>
</protein>
<gene>
    <name evidence="1" type="ORF">F7D14_10125</name>
</gene>
<accession>A0A6B8M828</accession>
<dbReference type="AlphaFoldDB" id="A0A6B8M828"/>
<keyword evidence="2" id="KW-1185">Reference proteome</keyword>
<reference evidence="1 2" key="1">
    <citation type="submission" date="2019-09" db="EMBL/GenBank/DDBJ databases">
        <title>Isolation and complete genome sequencing of Methylocystis species.</title>
        <authorList>
            <person name="Rumah B.L."/>
            <person name="Stead C.E."/>
            <person name="Stevens B.C."/>
            <person name="Minton N.P."/>
            <person name="Grosse-Honebrink A."/>
            <person name="Zhang Y."/>
        </authorList>
    </citation>
    <scope>NUCLEOTIDE SEQUENCE [LARGE SCALE GENOMIC DNA]</scope>
    <source>
        <strain evidence="1 2">BRCS2</strain>
    </source>
</reference>
<dbReference type="RefSeq" id="WP_154419875.1">
    <property type="nucleotide sequence ID" value="NZ_CP044331.1"/>
</dbReference>
<proteinExistence type="predicted"/>
<dbReference type="EMBL" id="CP044331">
    <property type="protein sequence ID" value="QGM97789.1"/>
    <property type="molecule type" value="Genomic_DNA"/>
</dbReference>
<dbReference type="KEGG" id="mpar:F7D14_10125"/>